<evidence type="ECO:0000313" key="3">
    <source>
        <dbReference type="Proteomes" id="UP000177594"/>
    </source>
</evidence>
<dbReference type="EMBL" id="MGIZ01000024">
    <property type="protein sequence ID" value="OGM99309.1"/>
    <property type="molecule type" value="Genomic_DNA"/>
</dbReference>
<reference evidence="2 3" key="1">
    <citation type="journal article" date="2016" name="Nat. Commun.">
        <title>Thousands of microbial genomes shed light on interconnected biogeochemical processes in an aquifer system.</title>
        <authorList>
            <person name="Anantharaman K."/>
            <person name="Brown C.T."/>
            <person name="Hug L.A."/>
            <person name="Sharon I."/>
            <person name="Castelle C.J."/>
            <person name="Probst A.J."/>
            <person name="Thomas B.C."/>
            <person name="Singh A."/>
            <person name="Wilkins M.J."/>
            <person name="Karaoz U."/>
            <person name="Brodie E.L."/>
            <person name="Williams K.H."/>
            <person name="Hubbard S.S."/>
            <person name="Banfield J.F."/>
        </authorList>
    </citation>
    <scope>NUCLEOTIDE SEQUENCE [LARGE SCALE GENOMIC DNA]</scope>
</reference>
<dbReference type="AlphaFoldDB" id="A0A1F8EG52"/>
<comment type="caution">
    <text evidence="2">The sequence shown here is derived from an EMBL/GenBank/DDBJ whole genome shotgun (WGS) entry which is preliminary data.</text>
</comment>
<protein>
    <recommendedName>
        <fullName evidence="1">DUF7282 domain-containing protein</fullName>
    </recommendedName>
</protein>
<evidence type="ECO:0000313" key="2">
    <source>
        <dbReference type="EMBL" id="OGM99309.1"/>
    </source>
</evidence>
<dbReference type="InterPro" id="IPR055706">
    <property type="entry name" value="Slg1/2_DUF7282"/>
</dbReference>
<feature type="domain" description="DUF7282" evidence="1">
    <location>
        <begin position="45"/>
        <end position="142"/>
    </location>
</feature>
<dbReference type="Proteomes" id="UP000177594">
    <property type="component" value="Unassembled WGS sequence"/>
</dbReference>
<proteinExistence type="predicted"/>
<sequence length="221" mass="24287">MKKTSLVFILFSILGGIFAYQNFFLNKDIKTNDGLLPVKTEANAIYVADQKPGLFITINMINLNKNGYAVIYEDNQGGFGRIIGGTKLLPKGESMGISANLVRPVSDGETLFAVIHEDSGDGIFSPNLDTPLLDDEGNIVFTIFYTDQDVSNIENLKTKFDQPLKGCIVTGCSGQICSDEEVITTCEFLPEYSCYKTARCERQSDGQCGWTETAELKSCLN</sequence>
<name>A0A1F8EG52_9BACT</name>
<gene>
    <name evidence="2" type="ORF">A2817_00460</name>
</gene>
<evidence type="ECO:0000259" key="1">
    <source>
        <dbReference type="Pfam" id="PF23951"/>
    </source>
</evidence>
<dbReference type="Pfam" id="PF23951">
    <property type="entry name" value="DUF7282"/>
    <property type="match status" value="1"/>
</dbReference>
<accession>A0A1F8EG52</accession>
<organism evidence="2 3">
    <name type="scientific">Candidatus Yanofskybacteria bacterium RIFCSPHIGHO2_01_FULL_39_8b</name>
    <dbReference type="NCBI Taxonomy" id="1802659"/>
    <lineage>
        <taxon>Bacteria</taxon>
        <taxon>Candidatus Yanofskyibacteriota</taxon>
    </lineage>
</organism>